<evidence type="ECO:0000256" key="2">
    <source>
        <dbReference type="ARBA" id="ARBA00022692"/>
    </source>
</evidence>
<dbReference type="AlphaFoldDB" id="A0A2C9KXM7"/>
<feature type="transmembrane region" description="Helical" evidence="6">
    <location>
        <begin position="222"/>
        <end position="241"/>
    </location>
</feature>
<sequence>MSVSQIDLTSTQVPMSTKPPQTTTTSSQPLMSKQVEMLFTVVNVVVLSELVSLLGIFTNAVTMAVLYRQGFKRTINISLMAMALSDFLSLVSLACLCVGNNPWLIDSNVPFDPIGVFYLTTGWPNTAFARVTGWITAFIAVERCLCVALPLKIHSLLTRGRCLFVIIAIYLGVIAGVVPIYFTAALDYSKFDAAKNRSIVGLSLIGINRDQIKAVALGINNVFSPFTSFGLIIICTALLVAKLNSKAKWRRSVTRDAKIIKKAARKEKISPSFVVDKQIVLVEEEYQTDPETGSPEKSKDASSAKDTKVIKLVVAISSIYIVSSIPAVIHYMWMILDSQYTVVGRQSSVHLAVAGVTFLFQATNSSVSLFVYLYMSTSFQEVFYTLVIFKSCQRRTP</sequence>
<evidence type="ECO:0000256" key="6">
    <source>
        <dbReference type="SAM" id="Phobius"/>
    </source>
</evidence>
<evidence type="ECO:0000256" key="5">
    <source>
        <dbReference type="SAM" id="MobiDB-lite"/>
    </source>
</evidence>
<dbReference type="InterPro" id="IPR000276">
    <property type="entry name" value="GPCR_Rhodpsn"/>
</dbReference>
<evidence type="ECO:0000259" key="7">
    <source>
        <dbReference type="PROSITE" id="PS50262"/>
    </source>
</evidence>
<dbReference type="OrthoDB" id="6115299at2759"/>
<dbReference type="KEGG" id="bgt:106059665"/>
<feature type="region of interest" description="Disordered" evidence="5">
    <location>
        <begin position="1"/>
        <end position="28"/>
    </location>
</feature>
<dbReference type="VEuPathDB" id="VectorBase:BGLB024712"/>
<dbReference type="EnsemblMetazoa" id="BGLB024712-RA">
    <property type="protein sequence ID" value="BGLB024712-PA"/>
    <property type="gene ID" value="BGLB024712"/>
</dbReference>
<dbReference type="PANTHER" id="PTHR46641">
    <property type="entry name" value="FMRFAMIDE RECEPTOR-RELATED"/>
    <property type="match status" value="1"/>
</dbReference>
<reference evidence="8" key="1">
    <citation type="submission" date="2020-05" db="UniProtKB">
        <authorList>
            <consortium name="EnsemblMetazoa"/>
        </authorList>
    </citation>
    <scope>IDENTIFICATION</scope>
    <source>
        <strain evidence="8">BB02</strain>
    </source>
</reference>
<comment type="subcellular location">
    <subcellularLocation>
        <location evidence="1">Membrane</location>
    </subcellularLocation>
</comment>
<dbReference type="RefSeq" id="XP_013072794.2">
    <property type="nucleotide sequence ID" value="XM_013217340.2"/>
</dbReference>
<feature type="domain" description="G-protein coupled receptors family 1 profile" evidence="7">
    <location>
        <begin position="58"/>
        <end position="372"/>
    </location>
</feature>
<dbReference type="GO" id="GO:0004930">
    <property type="term" value="F:G protein-coupled receptor activity"/>
    <property type="evidence" value="ECO:0007669"/>
    <property type="project" value="InterPro"/>
</dbReference>
<keyword evidence="3 6" id="KW-1133">Transmembrane helix</keyword>
<name>A0A2C9KXM7_BIOGL</name>
<evidence type="ECO:0000256" key="4">
    <source>
        <dbReference type="ARBA" id="ARBA00023136"/>
    </source>
</evidence>
<accession>A0A2C9KXM7</accession>
<dbReference type="PANTHER" id="PTHR46641:SF2">
    <property type="entry name" value="FMRFAMIDE RECEPTOR"/>
    <property type="match status" value="1"/>
</dbReference>
<dbReference type="SUPFAM" id="SSF81321">
    <property type="entry name" value="Family A G protein-coupled receptor-like"/>
    <property type="match status" value="1"/>
</dbReference>
<feature type="transmembrane region" description="Helical" evidence="6">
    <location>
        <begin position="309"/>
        <end position="329"/>
    </location>
</feature>
<feature type="compositionally biased region" description="Low complexity" evidence="5">
    <location>
        <begin position="14"/>
        <end position="28"/>
    </location>
</feature>
<dbReference type="InterPro" id="IPR052954">
    <property type="entry name" value="GPCR-Ligand_Int"/>
</dbReference>
<dbReference type="VEuPathDB" id="VectorBase:BGLAX_042502"/>
<dbReference type="PROSITE" id="PS50262">
    <property type="entry name" value="G_PROTEIN_RECEP_F1_2"/>
    <property type="match status" value="1"/>
</dbReference>
<feature type="transmembrane region" description="Helical" evidence="6">
    <location>
        <begin position="349"/>
        <end position="374"/>
    </location>
</feature>
<feature type="compositionally biased region" description="Polar residues" evidence="5">
    <location>
        <begin position="1"/>
        <end position="13"/>
    </location>
</feature>
<dbReference type="PRINTS" id="PR00237">
    <property type="entry name" value="GPCRRHODOPSN"/>
</dbReference>
<evidence type="ECO:0000256" key="1">
    <source>
        <dbReference type="ARBA" id="ARBA00004370"/>
    </source>
</evidence>
<evidence type="ECO:0000256" key="3">
    <source>
        <dbReference type="ARBA" id="ARBA00022989"/>
    </source>
</evidence>
<feature type="transmembrane region" description="Helical" evidence="6">
    <location>
        <begin position="79"/>
        <end position="103"/>
    </location>
</feature>
<protein>
    <recommendedName>
        <fullName evidence="7">G-protein coupled receptors family 1 profile domain-containing protein</fullName>
    </recommendedName>
</protein>
<dbReference type="InterPro" id="IPR017452">
    <property type="entry name" value="GPCR_Rhodpsn_7TM"/>
</dbReference>
<gene>
    <name evidence="8" type="primary">106059665</name>
</gene>
<feature type="transmembrane region" description="Helical" evidence="6">
    <location>
        <begin position="37"/>
        <end position="67"/>
    </location>
</feature>
<dbReference type="Pfam" id="PF00001">
    <property type="entry name" value="7tm_1"/>
    <property type="match status" value="1"/>
</dbReference>
<keyword evidence="4 6" id="KW-0472">Membrane</keyword>
<evidence type="ECO:0000313" key="8">
    <source>
        <dbReference type="EnsemblMetazoa" id="BGLB024712-PA"/>
    </source>
</evidence>
<organism evidence="8 9">
    <name type="scientific">Biomphalaria glabrata</name>
    <name type="common">Bloodfluke planorb</name>
    <name type="synonym">Freshwater snail</name>
    <dbReference type="NCBI Taxonomy" id="6526"/>
    <lineage>
        <taxon>Eukaryota</taxon>
        <taxon>Metazoa</taxon>
        <taxon>Spiralia</taxon>
        <taxon>Lophotrochozoa</taxon>
        <taxon>Mollusca</taxon>
        <taxon>Gastropoda</taxon>
        <taxon>Heterobranchia</taxon>
        <taxon>Euthyneura</taxon>
        <taxon>Panpulmonata</taxon>
        <taxon>Hygrophila</taxon>
        <taxon>Lymnaeoidea</taxon>
        <taxon>Planorbidae</taxon>
        <taxon>Biomphalaria</taxon>
    </lineage>
</organism>
<keyword evidence="2 6" id="KW-0812">Transmembrane</keyword>
<proteinExistence type="predicted"/>
<dbReference type="GO" id="GO:0016020">
    <property type="term" value="C:membrane"/>
    <property type="evidence" value="ECO:0007669"/>
    <property type="project" value="UniProtKB-SubCell"/>
</dbReference>
<dbReference type="Gene3D" id="1.20.1070.10">
    <property type="entry name" value="Rhodopsin 7-helix transmembrane proteins"/>
    <property type="match status" value="1"/>
</dbReference>
<dbReference type="Proteomes" id="UP000076420">
    <property type="component" value="Unassembled WGS sequence"/>
</dbReference>
<evidence type="ECO:0000313" key="9">
    <source>
        <dbReference type="Proteomes" id="UP000076420"/>
    </source>
</evidence>
<feature type="transmembrane region" description="Helical" evidence="6">
    <location>
        <begin position="163"/>
        <end position="182"/>
    </location>
</feature>